<evidence type="ECO:0000256" key="4">
    <source>
        <dbReference type="ARBA" id="ARBA00022677"/>
    </source>
</evidence>
<reference evidence="10" key="1">
    <citation type="submission" date="2013-07" db="EMBL/GenBank/DDBJ databases">
        <title>The genome of Eucalyptus grandis.</title>
        <authorList>
            <person name="Schmutz J."/>
            <person name="Hayes R."/>
            <person name="Myburg A."/>
            <person name="Tuskan G."/>
            <person name="Grattapaglia D."/>
            <person name="Rokhsar D.S."/>
        </authorList>
    </citation>
    <scope>NUCLEOTIDE SEQUENCE</scope>
    <source>
        <tissue evidence="10">Leaf extractions</tissue>
    </source>
</reference>
<dbReference type="AlphaFoldDB" id="A0A059A4M1"/>
<feature type="region of interest" description="Disordered" evidence="8">
    <location>
        <begin position="1"/>
        <end position="23"/>
    </location>
</feature>
<dbReference type="KEGG" id="egr:104426097"/>
<evidence type="ECO:0000256" key="2">
    <source>
        <dbReference type="ARBA" id="ARBA00004502"/>
    </source>
</evidence>
<dbReference type="OMA" id="GLSWMYR"/>
<dbReference type="GO" id="GO:0012511">
    <property type="term" value="C:monolayer-surrounded lipid storage body"/>
    <property type="evidence" value="ECO:0007669"/>
    <property type="project" value="InterPro"/>
</dbReference>
<dbReference type="PANTHER" id="PTHR33203">
    <property type="entry name" value="OLEOSIN"/>
    <property type="match status" value="1"/>
</dbReference>
<keyword evidence="7 9" id="KW-0472">Membrane</keyword>
<name>A0A059A4M1_EUCGR</name>
<dbReference type="PANTHER" id="PTHR33203:SF4">
    <property type="entry name" value="F27J15.22"/>
    <property type="match status" value="1"/>
</dbReference>
<feature type="transmembrane region" description="Helical" evidence="9">
    <location>
        <begin position="41"/>
        <end position="60"/>
    </location>
</feature>
<gene>
    <name evidence="10" type="ORF">EUGRSUZ_K02651</name>
</gene>
<accession>A0A059A4M1</accession>
<dbReference type="STRING" id="71139.A0A059A4M1"/>
<evidence type="ECO:0000256" key="6">
    <source>
        <dbReference type="ARBA" id="ARBA00022989"/>
    </source>
</evidence>
<organism evidence="10">
    <name type="scientific">Eucalyptus grandis</name>
    <name type="common">Flooded gum</name>
    <dbReference type="NCBI Taxonomy" id="71139"/>
    <lineage>
        <taxon>Eukaryota</taxon>
        <taxon>Viridiplantae</taxon>
        <taxon>Streptophyta</taxon>
        <taxon>Embryophyta</taxon>
        <taxon>Tracheophyta</taxon>
        <taxon>Spermatophyta</taxon>
        <taxon>Magnoliopsida</taxon>
        <taxon>eudicotyledons</taxon>
        <taxon>Gunneridae</taxon>
        <taxon>Pentapetalae</taxon>
        <taxon>rosids</taxon>
        <taxon>malvids</taxon>
        <taxon>Myrtales</taxon>
        <taxon>Myrtaceae</taxon>
        <taxon>Myrtoideae</taxon>
        <taxon>Eucalypteae</taxon>
        <taxon>Eucalyptus</taxon>
    </lineage>
</organism>
<dbReference type="Gramene" id="KCW49047">
    <property type="protein sequence ID" value="KCW49047"/>
    <property type="gene ID" value="EUGRSUZ_K02651"/>
</dbReference>
<feature type="transmembrane region" description="Helical" evidence="9">
    <location>
        <begin position="93"/>
        <end position="118"/>
    </location>
</feature>
<dbReference type="InParanoid" id="A0A059A4M1"/>
<dbReference type="FunCoup" id="A0A059A4M1">
    <property type="interactions" value="196"/>
</dbReference>
<protein>
    <recommendedName>
        <fullName evidence="11">Oleosin</fullName>
    </recommendedName>
</protein>
<feature type="compositionally biased region" description="Low complexity" evidence="8">
    <location>
        <begin position="13"/>
        <end position="23"/>
    </location>
</feature>
<evidence type="ECO:0000256" key="9">
    <source>
        <dbReference type="SAM" id="Phobius"/>
    </source>
</evidence>
<dbReference type="GO" id="GO:0048608">
    <property type="term" value="P:reproductive structure development"/>
    <property type="evidence" value="ECO:0007669"/>
    <property type="project" value="UniProtKB-ARBA"/>
</dbReference>
<feature type="transmembrane region" description="Helical" evidence="9">
    <location>
        <begin position="67"/>
        <end position="87"/>
    </location>
</feature>
<evidence type="ECO:0000256" key="3">
    <source>
        <dbReference type="ARBA" id="ARBA00010858"/>
    </source>
</evidence>
<evidence type="ECO:0000256" key="1">
    <source>
        <dbReference type="ARBA" id="ARBA00004141"/>
    </source>
</evidence>
<evidence type="ECO:0000256" key="5">
    <source>
        <dbReference type="ARBA" id="ARBA00022692"/>
    </source>
</evidence>
<dbReference type="GO" id="GO:0016020">
    <property type="term" value="C:membrane"/>
    <property type="evidence" value="ECO:0007669"/>
    <property type="project" value="UniProtKB-SubCell"/>
</dbReference>
<keyword evidence="6 9" id="KW-1133">Transmembrane helix</keyword>
<evidence type="ECO:0000313" key="10">
    <source>
        <dbReference type="EMBL" id="KCW49047.1"/>
    </source>
</evidence>
<comment type="similarity">
    <text evidence="3">Belongs to the oleosin family.</text>
</comment>
<dbReference type="InterPro" id="IPR000136">
    <property type="entry name" value="Oleosin"/>
</dbReference>
<dbReference type="GO" id="GO:0009791">
    <property type="term" value="P:post-embryonic development"/>
    <property type="evidence" value="ECO:0007669"/>
    <property type="project" value="UniProtKB-ARBA"/>
</dbReference>
<keyword evidence="5 9" id="KW-0812">Transmembrane</keyword>
<keyword evidence="4" id="KW-0551">Lipid droplet</keyword>
<evidence type="ECO:0000256" key="8">
    <source>
        <dbReference type="SAM" id="MobiDB-lite"/>
    </source>
</evidence>
<dbReference type="EMBL" id="KK198763">
    <property type="protein sequence ID" value="KCW49047.1"/>
    <property type="molecule type" value="Genomic_DNA"/>
</dbReference>
<dbReference type="eggNOG" id="ENOG502RZY0">
    <property type="taxonomic scope" value="Eukaryota"/>
</dbReference>
<comment type="subcellular location">
    <subcellularLocation>
        <location evidence="2">Lipid droplet</location>
    </subcellularLocation>
    <subcellularLocation>
        <location evidence="1">Membrane</location>
        <topology evidence="1">Multi-pass membrane protein</topology>
    </subcellularLocation>
</comment>
<dbReference type="OrthoDB" id="2016943at2759"/>
<dbReference type="GO" id="GO:0019915">
    <property type="term" value="P:lipid storage"/>
    <property type="evidence" value="ECO:0000318"/>
    <property type="project" value="GO_Central"/>
</dbReference>
<evidence type="ECO:0000256" key="7">
    <source>
        <dbReference type="ARBA" id="ARBA00023136"/>
    </source>
</evidence>
<dbReference type="Pfam" id="PF01277">
    <property type="entry name" value="Oleosin"/>
    <property type="match status" value="1"/>
</dbReference>
<evidence type="ECO:0008006" key="11">
    <source>
        <dbReference type="Google" id="ProtNLM"/>
    </source>
</evidence>
<proteinExistence type="inferred from homology"/>
<sequence length="168" mass="17969">MADRHSSPAQVQRAPRPTDAAPAATPGGVFLQKLHEHAPNSAQLLGFLSLLVSGGILLLLTGLTVTGTVIGLILFTPIIIISSPIWVPLGVALFVTAVGFLSVCGFSITTLAGMSWLYRYIRGFHPPGSDQADYARNRIFDTARHVKDYAREYGGYLHSKLKDVAPGA</sequence>